<dbReference type="InterPro" id="IPR021295">
    <property type="entry name" value="DUF2867"/>
</dbReference>
<reference evidence="1 2" key="1">
    <citation type="submission" date="2020-08" db="EMBL/GenBank/DDBJ databases">
        <title>Description of novel Flavobacterium F-408 isolate.</title>
        <authorList>
            <person name="Saticioglu I.B."/>
            <person name="Duman M."/>
            <person name="Altun S."/>
        </authorList>
    </citation>
    <scope>NUCLEOTIDE SEQUENCE [LARGE SCALE GENOMIC DNA]</scope>
    <source>
        <strain evidence="1 2">F-408</strain>
    </source>
</reference>
<name>A0ABR7IVV2_9FLAO</name>
<accession>A0ABR7IVV2</accession>
<organism evidence="1 2">
    <name type="scientific">Flavobacterium bernardetii</name>
    <dbReference type="NCBI Taxonomy" id="2813823"/>
    <lineage>
        <taxon>Bacteria</taxon>
        <taxon>Pseudomonadati</taxon>
        <taxon>Bacteroidota</taxon>
        <taxon>Flavobacteriia</taxon>
        <taxon>Flavobacteriales</taxon>
        <taxon>Flavobacteriaceae</taxon>
        <taxon>Flavobacterium</taxon>
    </lineage>
</organism>
<evidence type="ECO:0000313" key="2">
    <source>
        <dbReference type="Proteomes" id="UP000605990"/>
    </source>
</evidence>
<comment type="caution">
    <text evidence="1">The sequence shown here is derived from an EMBL/GenBank/DDBJ whole genome shotgun (WGS) entry which is preliminary data.</text>
</comment>
<gene>
    <name evidence="1" type="ORF">H8R27_03455</name>
</gene>
<protein>
    <submittedName>
        <fullName evidence="1">DUF2867 domain-containing protein</fullName>
    </submittedName>
</protein>
<dbReference type="RefSeq" id="WP_166125156.1">
    <property type="nucleotide sequence ID" value="NZ_JAANOQ010000001.1"/>
</dbReference>
<sequence>MKIKKTEIPKNSLLCTNNISYDYIDSFQGQFIDKFQKIGTTEIGKSFFSSGPKWIDKLFEFRNKLVGLFGLKTSGKVTDRRIILDNFKGEKGEQIGLFKVFDKTDNEIILGEDDKHLNFRVSLFIDKQNENKTDKNLIISTTVKFNNWFGRLYFLPVRPFHKLIVPTMLKGIIKDIEKQSR</sequence>
<keyword evidence="2" id="KW-1185">Reference proteome</keyword>
<dbReference type="EMBL" id="JACRUN010000001">
    <property type="protein sequence ID" value="MBC5833931.1"/>
    <property type="molecule type" value="Genomic_DNA"/>
</dbReference>
<evidence type="ECO:0000313" key="1">
    <source>
        <dbReference type="EMBL" id="MBC5833931.1"/>
    </source>
</evidence>
<dbReference type="Proteomes" id="UP000605990">
    <property type="component" value="Unassembled WGS sequence"/>
</dbReference>
<proteinExistence type="predicted"/>
<dbReference type="Pfam" id="PF11066">
    <property type="entry name" value="DUF2867"/>
    <property type="match status" value="1"/>
</dbReference>